<dbReference type="GO" id="GO:0004857">
    <property type="term" value="F:enzyme inhibitor activity"/>
    <property type="evidence" value="ECO:0007669"/>
    <property type="project" value="InterPro"/>
</dbReference>
<reference evidence="3 4" key="1">
    <citation type="submission" date="2024-01" db="EMBL/GenBank/DDBJ databases">
        <title>The genomes of 5 underutilized Papilionoideae crops provide insights into root nodulation and disease resistanc.</title>
        <authorList>
            <person name="Jiang F."/>
        </authorList>
    </citation>
    <scope>NUCLEOTIDE SEQUENCE [LARGE SCALE GENOMIC DNA]</scope>
    <source>
        <strain evidence="3">LVBAO_FW01</strain>
        <tissue evidence="3">Leaves</tissue>
    </source>
</reference>
<organism evidence="3 4">
    <name type="scientific">Canavalia gladiata</name>
    <name type="common">Sword bean</name>
    <name type="synonym">Dolichos gladiatus</name>
    <dbReference type="NCBI Taxonomy" id="3824"/>
    <lineage>
        <taxon>Eukaryota</taxon>
        <taxon>Viridiplantae</taxon>
        <taxon>Streptophyta</taxon>
        <taxon>Embryophyta</taxon>
        <taxon>Tracheophyta</taxon>
        <taxon>Spermatophyta</taxon>
        <taxon>Magnoliopsida</taxon>
        <taxon>eudicotyledons</taxon>
        <taxon>Gunneridae</taxon>
        <taxon>Pentapetalae</taxon>
        <taxon>rosids</taxon>
        <taxon>fabids</taxon>
        <taxon>Fabales</taxon>
        <taxon>Fabaceae</taxon>
        <taxon>Papilionoideae</taxon>
        <taxon>50 kb inversion clade</taxon>
        <taxon>NPAAA clade</taxon>
        <taxon>indigoferoid/millettioid clade</taxon>
        <taxon>Phaseoleae</taxon>
        <taxon>Canavalia</taxon>
    </lineage>
</organism>
<feature type="chain" id="PRO_5043049754" description="Pectinesterase inhibitor domain-containing protein" evidence="1">
    <location>
        <begin position="24"/>
        <end position="194"/>
    </location>
</feature>
<dbReference type="CDD" id="cd15795">
    <property type="entry name" value="PMEI-Pla_a_1_like"/>
    <property type="match status" value="1"/>
</dbReference>
<dbReference type="AlphaFoldDB" id="A0AAN9K245"/>
<evidence type="ECO:0000313" key="3">
    <source>
        <dbReference type="EMBL" id="KAK7308491.1"/>
    </source>
</evidence>
<keyword evidence="1" id="KW-0732">Signal</keyword>
<dbReference type="NCBIfam" id="TIGR01614">
    <property type="entry name" value="PME_inhib"/>
    <property type="match status" value="1"/>
</dbReference>
<dbReference type="Proteomes" id="UP001367508">
    <property type="component" value="Unassembled WGS sequence"/>
</dbReference>
<dbReference type="Gene3D" id="1.20.140.40">
    <property type="entry name" value="Invertase/pectin methylesterase inhibitor family protein"/>
    <property type="match status" value="1"/>
</dbReference>
<evidence type="ECO:0000256" key="1">
    <source>
        <dbReference type="SAM" id="SignalP"/>
    </source>
</evidence>
<proteinExistence type="predicted"/>
<dbReference type="InterPro" id="IPR034088">
    <property type="entry name" value="Pla_a_1-like"/>
</dbReference>
<dbReference type="SUPFAM" id="SSF101148">
    <property type="entry name" value="Plant invertase/pectin methylesterase inhibitor"/>
    <property type="match status" value="1"/>
</dbReference>
<dbReference type="PANTHER" id="PTHR31890:SF9">
    <property type="entry name" value="PLANT INVERTASE_PECTIN METHYLESTERASE INHIBITOR SUPERFAMILY PROTEIN"/>
    <property type="match status" value="1"/>
</dbReference>
<feature type="signal peptide" evidence="1">
    <location>
        <begin position="1"/>
        <end position="23"/>
    </location>
</feature>
<name>A0AAN9K245_CANGL</name>
<dbReference type="InterPro" id="IPR006501">
    <property type="entry name" value="Pectinesterase_inhib_dom"/>
</dbReference>
<dbReference type="InterPro" id="IPR035513">
    <property type="entry name" value="Invertase/methylesterase_inhib"/>
</dbReference>
<sequence>MNPSTQLSLLFTLSLIFISHAGGLPVSSPASGSTKLYQIVCKDIRENNGIRRCLKLLEAYPKITSAKNILELCRHVLEMAIDRSKEAQNYFIQEMKKNPSSKAIKDCATQRYSGTVGSFESALGELTESPDTANYDAKVAGDGPEECNSLLTAEKVVNPPLYRLNNVIDFISLVAFHATDHLPEDPPINPKLRS</sequence>
<comment type="caution">
    <text evidence="3">The sequence shown here is derived from an EMBL/GenBank/DDBJ whole genome shotgun (WGS) entry which is preliminary data.</text>
</comment>
<gene>
    <name evidence="3" type="ORF">VNO77_42098</name>
</gene>
<accession>A0AAN9K245</accession>
<feature type="domain" description="Pectinesterase inhibitor" evidence="2">
    <location>
        <begin position="50"/>
        <end position="154"/>
    </location>
</feature>
<dbReference type="EMBL" id="JAYMYQ010000010">
    <property type="protein sequence ID" value="KAK7308491.1"/>
    <property type="molecule type" value="Genomic_DNA"/>
</dbReference>
<evidence type="ECO:0000313" key="4">
    <source>
        <dbReference type="Proteomes" id="UP001367508"/>
    </source>
</evidence>
<protein>
    <recommendedName>
        <fullName evidence="2">Pectinesterase inhibitor domain-containing protein</fullName>
    </recommendedName>
</protein>
<keyword evidence="4" id="KW-1185">Reference proteome</keyword>
<dbReference type="Pfam" id="PF04043">
    <property type="entry name" value="PMEI"/>
    <property type="match status" value="1"/>
</dbReference>
<evidence type="ECO:0000259" key="2">
    <source>
        <dbReference type="Pfam" id="PF04043"/>
    </source>
</evidence>
<dbReference type="PANTHER" id="PTHR31890">
    <property type="entry name" value="PLANT INVERTASE/PECTIN METHYLESTERASE INHIBITOR SUPERFAMILY PROTEIN"/>
    <property type="match status" value="1"/>
</dbReference>